<evidence type="ECO:0000256" key="3">
    <source>
        <dbReference type="ARBA" id="ARBA00022618"/>
    </source>
</evidence>
<feature type="compositionally biased region" description="Acidic residues" evidence="6">
    <location>
        <begin position="689"/>
        <end position="707"/>
    </location>
</feature>
<evidence type="ECO:0000256" key="4">
    <source>
        <dbReference type="ARBA" id="ARBA00022701"/>
    </source>
</evidence>
<dbReference type="InParanoid" id="A0A1X2HDP3"/>
<gene>
    <name evidence="8" type="ORF">BCR43DRAFT_492473</name>
</gene>
<feature type="compositionally biased region" description="Low complexity" evidence="6">
    <location>
        <begin position="319"/>
        <end position="338"/>
    </location>
</feature>
<name>A0A1X2HDP3_SYNRA</name>
<feature type="region of interest" description="Disordered" evidence="6">
    <location>
        <begin position="250"/>
        <end position="385"/>
    </location>
</feature>
<comment type="similarity">
    <text evidence="2">Belongs to the CLASP family.</text>
</comment>
<dbReference type="GO" id="GO:0005881">
    <property type="term" value="C:cytoplasmic microtubule"/>
    <property type="evidence" value="ECO:0007669"/>
    <property type="project" value="TreeGrafter"/>
</dbReference>
<dbReference type="Gene3D" id="1.25.10.10">
    <property type="entry name" value="Leucine-rich Repeat Variant"/>
    <property type="match status" value="2"/>
</dbReference>
<dbReference type="SMART" id="SM01349">
    <property type="entry name" value="TOG"/>
    <property type="match status" value="1"/>
</dbReference>
<dbReference type="OrthoDB" id="46159at2759"/>
<evidence type="ECO:0000256" key="1">
    <source>
        <dbReference type="ARBA" id="ARBA00004186"/>
    </source>
</evidence>
<dbReference type="GO" id="GO:0051301">
    <property type="term" value="P:cell division"/>
    <property type="evidence" value="ECO:0007669"/>
    <property type="project" value="UniProtKB-KW"/>
</dbReference>
<dbReference type="AlphaFoldDB" id="A0A1X2HDP3"/>
<proteinExistence type="inferred from homology"/>
<evidence type="ECO:0000313" key="8">
    <source>
        <dbReference type="EMBL" id="ORY96907.1"/>
    </source>
</evidence>
<keyword evidence="4" id="KW-0493">Microtubule</keyword>
<dbReference type="STRING" id="13706.A0A1X2HDP3"/>
<feature type="compositionally biased region" description="Basic residues" evidence="6">
    <location>
        <begin position="368"/>
        <end position="385"/>
    </location>
</feature>
<dbReference type="InterPro" id="IPR011989">
    <property type="entry name" value="ARM-like"/>
</dbReference>
<feature type="region of interest" description="Disordered" evidence="6">
    <location>
        <begin position="682"/>
        <end position="778"/>
    </location>
</feature>
<feature type="compositionally biased region" description="Pro residues" evidence="6">
    <location>
        <begin position="766"/>
        <end position="776"/>
    </location>
</feature>
<dbReference type="PANTHER" id="PTHR21567:SF9">
    <property type="entry name" value="CLIP-ASSOCIATING PROTEIN"/>
    <property type="match status" value="1"/>
</dbReference>
<dbReference type="SUPFAM" id="SSF48371">
    <property type="entry name" value="ARM repeat"/>
    <property type="match status" value="2"/>
</dbReference>
<keyword evidence="5" id="KW-0131">Cell cycle</keyword>
<dbReference type="EMBL" id="MCGN01000005">
    <property type="protein sequence ID" value="ORY96907.1"/>
    <property type="molecule type" value="Genomic_DNA"/>
</dbReference>
<feature type="compositionally biased region" description="Low complexity" evidence="6">
    <location>
        <begin position="295"/>
        <end position="309"/>
    </location>
</feature>
<dbReference type="GO" id="GO:0090307">
    <property type="term" value="P:mitotic spindle assembly"/>
    <property type="evidence" value="ECO:0007669"/>
    <property type="project" value="TreeGrafter"/>
</dbReference>
<evidence type="ECO:0000256" key="6">
    <source>
        <dbReference type="SAM" id="MobiDB-lite"/>
    </source>
</evidence>
<comment type="caution">
    <text evidence="8">The sequence shown here is derived from an EMBL/GenBank/DDBJ whole genome shotgun (WGS) entry which is preliminary data.</text>
</comment>
<dbReference type="Pfam" id="PF12348">
    <property type="entry name" value="CLASP_N"/>
    <property type="match status" value="1"/>
</dbReference>
<sequence>MTPKDNTADVDAVQIWSAKELDAEFATMVAAFRDRETEHNWEARDKYVTRLRGILRGNAQEKYLDNLLLGVRQMVDGILKAVESLRTSLALNALALVADIGVFLGKSIDHYIYERLMDCMIRLSSITKKVVASASLKTTTTFIHHSSFHHKVVNMLSTNMNEKNNQARLFTVTYTKALLQAHSHRDQSRAVLDKTGGTELIYKILDKGLNDATPAVRENCREAFWIFWEHWRDRGEALLRKLPPASKKALEKSKSAALPKTRSIHSPTNSSSSLRTTSSLGSHRNVSDIHHDAVSPSSSSASNGSVGSGEPHLHEISKSITRSISPRASSPSIRSTSPQVFRSIGSPPPVPSHLHNSYMPPSSPPPARKTRVPGLTRKKSTIGSSKRKLSLVSMLKHDDLTMRCDGLHMLAKKLTAYPYTVEPNLGAIQIEGSSGPVSGETLRDMVWDMFHEDNARLYEVLCGWECVVGLMLKLVSFEDYVTKLILDSAVDPPSLKTDEDAAKAENAKLAFQRAKRFLQKNDAELAERLFIALVDVGAPKKTSNKKDPTRNPANRRKLTSHYLEWMDELVLPMVGMEADIPSSTKEEAAAAREWLDGEDSNIACHWFESDSHLRQYLHHLLPLVSTSSPGSMVHPPLVSLVGHLRLVNPRLFETVAATFSSSMITKISHALRIHIRVLPEYVTQAAPPPEEEDDLDEEDEEEEEEVPTDATEQSDSYSPVEDAKSHHYSPSEEGSHFSDKEDIARQEMRTEVQPPNSPEQDNLKPVPSPKVQPMPDQPYEREMPVSLATYTSTIPTQPVADSIHPFNPSMEELQIPVAERHPQKRVETEPILASAEPIPFPDTDEEPPHGALLVEKHTHPTEQPGNYFTNSHPIPFPMDANEDKTHAKDALLDQSPTNGLKHGTDYYNDKITHPHNGVPASQDTATAAAGMLGLVESNLPAINTSIEAPNLTFVPYFAPKEVHDPLPVFKENKRTSLATATGGRGSKDKTASLYTWIDKLKTMTADNGTFRKLARLAKEAPLTHAWDQGGAEEGEVWAGADNDGGNFVELVQGAVLYLDVSNPYAASAIELVRQLAITQTGLFNYYERKVDEHGMTLEARLIERLLAVRASEDMTVSTAAEDALDAFLDCLDANTAFDVLFSYLAHRLILEPHSLQAASHGGGVRYHPVGSAFTYLGRCVKEAVDTFLIEEWLTQGGVNVFFKGMNHSSIHVRKSCVETIVEFHGVVGDDIYQFLEALRSDQLNLVRHYVARAIKKKASLNSLSSTPTFQL</sequence>
<dbReference type="InterPro" id="IPR024395">
    <property type="entry name" value="CLASP_N_dom"/>
</dbReference>
<keyword evidence="5" id="KW-0498">Mitosis</keyword>
<dbReference type="GO" id="GO:0005876">
    <property type="term" value="C:spindle microtubule"/>
    <property type="evidence" value="ECO:0007669"/>
    <property type="project" value="TreeGrafter"/>
</dbReference>
<evidence type="ECO:0000259" key="7">
    <source>
        <dbReference type="SMART" id="SM01349"/>
    </source>
</evidence>
<dbReference type="GO" id="GO:0005815">
    <property type="term" value="C:microtubule organizing center"/>
    <property type="evidence" value="ECO:0007669"/>
    <property type="project" value="TreeGrafter"/>
</dbReference>
<feature type="compositionally biased region" description="Low complexity" evidence="6">
    <location>
        <begin position="255"/>
        <end position="282"/>
    </location>
</feature>
<dbReference type="InterPro" id="IPR016024">
    <property type="entry name" value="ARM-type_fold"/>
</dbReference>
<dbReference type="GO" id="GO:0008017">
    <property type="term" value="F:microtubule binding"/>
    <property type="evidence" value="ECO:0007669"/>
    <property type="project" value="TreeGrafter"/>
</dbReference>
<dbReference type="GO" id="GO:1990023">
    <property type="term" value="C:mitotic spindle midzone"/>
    <property type="evidence" value="ECO:0007669"/>
    <property type="project" value="TreeGrafter"/>
</dbReference>
<dbReference type="OMA" id="CREAFWI"/>
<protein>
    <submittedName>
        <fullName evidence="8">Clasp N terminal-domain-containing protein</fullName>
    </submittedName>
</protein>
<dbReference type="InterPro" id="IPR034085">
    <property type="entry name" value="TOG"/>
</dbReference>
<dbReference type="PANTHER" id="PTHR21567">
    <property type="entry name" value="CLASP"/>
    <property type="match status" value="1"/>
</dbReference>
<evidence type="ECO:0000256" key="2">
    <source>
        <dbReference type="ARBA" id="ARBA00009549"/>
    </source>
</evidence>
<keyword evidence="3" id="KW-0132">Cell division</keyword>
<dbReference type="Proteomes" id="UP000242180">
    <property type="component" value="Unassembled WGS sequence"/>
</dbReference>
<evidence type="ECO:0000256" key="5">
    <source>
        <dbReference type="ARBA" id="ARBA00022776"/>
    </source>
</evidence>
<comment type="subcellular location">
    <subcellularLocation>
        <location evidence="1">Cytoplasm</location>
        <location evidence="1">Cytoskeleton</location>
        <location evidence="1">Spindle</location>
    </subcellularLocation>
</comment>
<feature type="domain" description="TOG" evidence="7">
    <location>
        <begin position="17"/>
        <end position="262"/>
    </location>
</feature>
<organism evidence="8 9">
    <name type="scientific">Syncephalastrum racemosum</name>
    <name type="common">Filamentous fungus</name>
    <dbReference type="NCBI Taxonomy" id="13706"/>
    <lineage>
        <taxon>Eukaryota</taxon>
        <taxon>Fungi</taxon>
        <taxon>Fungi incertae sedis</taxon>
        <taxon>Mucoromycota</taxon>
        <taxon>Mucoromycotina</taxon>
        <taxon>Mucoromycetes</taxon>
        <taxon>Mucorales</taxon>
        <taxon>Syncephalastraceae</taxon>
        <taxon>Syncephalastrum</taxon>
    </lineage>
</organism>
<accession>A0A1X2HDP3</accession>
<keyword evidence="9" id="KW-1185">Reference proteome</keyword>
<reference evidence="8 9" key="1">
    <citation type="submission" date="2016-07" db="EMBL/GenBank/DDBJ databases">
        <title>Pervasive Adenine N6-methylation of Active Genes in Fungi.</title>
        <authorList>
            <consortium name="DOE Joint Genome Institute"/>
            <person name="Mondo S.J."/>
            <person name="Dannebaum R.O."/>
            <person name="Kuo R.C."/>
            <person name="Labutti K."/>
            <person name="Haridas S."/>
            <person name="Kuo A."/>
            <person name="Salamov A."/>
            <person name="Ahrendt S.R."/>
            <person name="Lipzen A."/>
            <person name="Sullivan W."/>
            <person name="Andreopoulos W.B."/>
            <person name="Clum A."/>
            <person name="Lindquist E."/>
            <person name="Daum C."/>
            <person name="Ramamoorthy G.K."/>
            <person name="Gryganskyi A."/>
            <person name="Culley D."/>
            <person name="Magnuson J.K."/>
            <person name="James T.Y."/>
            <person name="O'Malley M.A."/>
            <person name="Stajich J.E."/>
            <person name="Spatafora J.W."/>
            <person name="Visel A."/>
            <person name="Grigoriev I.V."/>
        </authorList>
    </citation>
    <scope>NUCLEOTIDE SEQUENCE [LARGE SCALE GENOMIC DNA]</scope>
    <source>
        <strain evidence="8 9">NRRL 2496</strain>
    </source>
</reference>
<feature type="compositionally biased region" description="Basic and acidic residues" evidence="6">
    <location>
        <begin position="721"/>
        <end position="750"/>
    </location>
</feature>
<evidence type="ECO:0000313" key="9">
    <source>
        <dbReference type="Proteomes" id="UP000242180"/>
    </source>
</evidence>